<feature type="transmembrane region" description="Helical" evidence="1">
    <location>
        <begin position="20"/>
        <end position="38"/>
    </location>
</feature>
<accession>A0A8I3W4Y7</accession>
<dbReference type="PANTHER" id="PTHR12138">
    <property type="entry name" value="PRIMATE-EXPANDED PROTEIN FAMILY"/>
    <property type="match status" value="1"/>
</dbReference>
<dbReference type="Ensembl" id="ENSCJAT00000142705.1">
    <property type="protein sequence ID" value="ENSCJAP00000086663.1"/>
    <property type="gene ID" value="ENSCJAG00000071699.1"/>
</dbReference>
<dbReference type="AlphaFoldDB" id="A0A8I3W4Y7"/>
<evidence type="ECO:0000313" key="3">
    <source>
        <dbReference type="Proteomes" id="UP000008225"/>
    </source>
</evidence>
<dbReference type="PRINTS" id="PR02045">
    <property type="entry name" value="F138DOMAIN"/>
</dbReference>
<keyword evidence="1" id="KW-0472">Membrane</keyword>
<reference evidence="2" key="3">
    <citation type="submission" date="2025-09" db="UniProtKB">
        <authorList>
            <consortium name="Ensembl"/>
        </authorList>
    </citation>
    <scope>IDENTIFICATION</scope>
</reference>
<evidence type="ECO:0000313" key="2">
    <source>
        <dbReference type="Ensembl" id="ENSCJAP00000086663.1"/>
    </source>
</evidence>
<protein>
    <submittedName>
        <fullName evidence="2">Uncharacterized protein</fullName>
    </submittedName>
</protein>
<organism evidence="2 3">
    <name type="scientific">Callithrix jacchus</name>
    <name type="common">White-tufted-ear marmoset</name>
    <name type="synonym">Simia Jacchus</name>
    <dbReference type="NCBI Taxonomy" id="9483"/>
    <lineage>
        <taxon>Eukaryota</taxon>
        <taxon>Metazoa</taxon>
        <taxon>Chordata</taxon>
        <taxon>Craniata</taxon>
        <taxon>Vertebrata</taxon>
        <taxon>Euteleostomi</taxon>
        <taxon>Mammalia</taxon>
        <taxon>Eutheria</taxon>
        <taxon>Euarchontoglires</taxon>
        <taxon>Primates</taxon>
        <taxon>Haplorrhini</taxon>
        <taxon>Platyrrhini</taxon>
        <taxon>Cebidae</taxon>
        <taxon>Callitrichinae</taxon>
        <taxon>Callithrix</taxon>
        <taxon>Callithrix</taxon>
    </lineage>
</organism>
<dbReference type="GeneTree" id="ENSGT00940000166898"/>
<reference evidence="2 3" key="1">
    <citation type="submission" date="2009-03" db="EMBL/GenBank/DDBJ databases">
        <authorList>
            <person name="Warren W."/>
            <person name="Ye L."/>
            <person name="Minx P."/>
            <person name="Worley K."/>
            <person name="Gibbs R."/>
            <person name="Wilson R.K."/>
        </authorList>
    </citation>
    <scope>NUCLEOTIDE SEQUENCE [LARGE SCALE GENOMIC DNA]</scope>
</reference>
<proteinExistence type="predicted"/>
<keyword evidence="1" id="KW-1133">Transmembrane helix</keyword>
<keyword evidence="1" id="KW-0812">Transmembrane</keyword>
<reference evidence="2" key="2">
    <citation type="submission" date="2025-08" db="UniProtKB">
        <authorList>
            <consortium name="Ensembl"/>
        </authorList>
    </citation>
    <scope>IDENTIFICATION</scope>
</reference>
<dbReference type="Proteomes" id="UP000008225">
    <property type="component" value="Chromosome 20"/>
</dbReference>
<name>A0A8I3W4Y7_CALJA</name>
<dbReference type="PANTHER" id="PTHR12138:SF162">
    <property type="entry name" value="CHROMOSOME UNDETERMINED SCAFFOLD_275, WHOLE GENOME SHOTGUN SEQUENCE"/>
    <property type="match status" value="1"/>
</dbReference>
<evidence type="ECO:0000256" key="1">
    <source>
        <dbReference type="SAM" id="Phobius"/>
    </source>
</evidence>
<keyword evidence="3" id="KW-1185">Reference proteome</keyword>
<sequence>STYNHHSSVQFSSFHSPEATTRIVFFVVVVGDGGFFVFETEFHSRLECNATILAHCNLCLLSSGDSPASASQVAGITGTCHHAQLIFCIFSRDGVSPC</sequence>